<dbReference type="EMBL" id="CP066681">
    <property type="protein sequence ID" value="QQG36944.1"/>
    <property type="molecule type" value="Genomic_DNA"/>
</dbReference>
<reference evidence="3 4" key="1">
    <citation type="submission" date="2020-07" db="EMBL/GenBank/DDBJ databases">
        <title>Huge and variable diversity of episymbiotic CPR bacteria and DPANN archaea in groundwater ecosystems.</title>
        <authorList>
            <person name="He C.Y."/>
            <person name="Keren R."/>
            <person name="Whittaker M."/>
            <person name="Farag I.F."/>
            <person name="Doudna J."/>
            <person name="Cate J.H.D."/>
            <person name="Banfield J.F."/>
        </authorList>
    </citation>
    <scope>NUCLEOTIDE SEQUENCE [LARGE SCALE GENOMIC DNA]</scope>
    <source>
        <strain evidence="3">NC_groundwater_70_Ag_B-0.1um_54_66</strain>
    </source>
</reference>
<name>A0A7T5R3R3_9BACT</name>
<keyword evidence="1" id="KW-0175">Coiled coil</keyword>
<dbReference type="InterPro" id="IPR027267">
    <property type="entry name" value="AH/BAR_dom_sf"/>
</dbReference>
<accession>A0A7T5R3R3</accession>
<evidence type="ECO:0000256" key="1">
    <source>
        <dbReference type="SAM" id="Coils"/>
    </source>
</evidence>
<proteinExistence type="predicted"/>
<dbReference type="Proteomes" id="UP000595362">
    <property type="component" value="Chromosome"/>
</dbReference>
<feature type="region of interest" description="Disordered" evidence="2">
    <location>
        <begin position="116"/>
        <end position="172"/>
    </location>
</feature>
<dbReference type="SUPFAM" id="SSF103657">
    <property type="entry name" value="BAR/IMD domain-like"/>
    <property type="match status" value="1"/>
</dbReference>
<evidence type="ECO:0000313" key="4">
    <source>
        <dbReference type="Proteomes" id="UP000595362"/>
    </source>
</evidence>
<dbReference type="AlphaFoldDB" id="A0A7T5R3R3"/>
<feature type="coiled-coil region" evidence="1">
    <location>
        <begin position="53"/>
        <end position="108"/>
    </location>
</feature>
<gene>
    <name evidence="3" type="ORF">HYS17_04010</name>
</gene>
<dbReference type="InterPro" id="IPR025961">
    <property type="entry name" value="Metal_resist"/>
</dbReference>
<feature type="compositionally biased region" description="Pro residues" evidence="2">
    <location>
        <begin position="162"/>
        <end position="172"/>
    </location>
</feature>
<sequence>MNRNLKIAFTLSLLLNVFFLGVGASWGFREFMERPVPVHSLNPELSHDIAKSMIKARREHESLHQDLKTARQAMNRVLAQRNFNEDEFRKAAQKIDEAQQALYKARTESMLKMARDMTPEDRQQMAKRMQEMSERRGGGQGENLEKLRERLKERRAARREPPPAGENMPPPE</sequence>
<evidence type="ECO:0000256" key="2">
    <source>
        <dbReference type="SAM" id="MobiDB-lite"/>
    </source>
</evidence>
<protein>
    <submittedName>
        <fullName evidence="3">Periplasmic heavy metal sensor</fullName>
    </submittedName>
</protein>
<dbReference type="Pfam" id="PF13801">
    <property type="entry name" value="Metal_resist"/>
    <property type="match status" value="1"/>
</dbReference>
<dbReference type="Gene3D" id="1.20.120.1490">
    <property type="match status" value="1"/>
</dbReference>
<evidence type="ECO:0000313" key="3">
    <source>
        <dbReference type="EMBL" id="QQG36944.1"/>
    </source>
</evidence>
<feature type="compositionally biased region" description="Basic and acidic residues" evidence="2">
    <location>
        <begin position="116"/>
        <end position="161"/>
    </location>
</feature>
<organism evidence="3 4">
    <name type="scientific">Micavibrio aeruginosavorus</name>
    <dbReference type="NCBI Taxonomy" id="349221"/>
    <lineage>
        <taxon>Bacteria</taxon>
        <taxon>Pseudomonadati</taxon>
        <taxon>Bdellovibrionota</taxon>
        <taxon>Bdellovibrionia</taxon>
        <taxon>Bdellovibrionales</taxon>
        <taxon>Pseudobdellovibrionaceae</taxon>
        <taxon>Micavibrio</taxon>
    </lineage>
</organism>